<sequence length="70" mass="7516">MSTTIDRSSTLAGYAIPTQPPPRNLDPPLTHRPATLSPTHQTARPSRAHPARSRDGPEVRPDSLRGAPEG</sequence>
<dbReference type="EMBL" id="BAAAMU010000062">
    <property type="protein sequence ID" value="GAA1660247.1"/>
    <property type="molecule type" value="Genomic_DNA"/>
</dbReference>
<feature type="compositionally biased region" description="Polar residues" evidence="1">
    <location>
        <begin position="1"/>
        <end position="11"/>
    </location>
</feature>
<evidence type="ECO:0000256" key="1">
    <source>
        <dbReference type="SAM" id="MobiDB-lite"/>
    </source>
</evidence>
<feature type="region of interest" description="Disordered" evidence="1">
    <location>
        <begin position="1"/>
        <end position="70"/>
    </location>
</feature>
<organism evidence="2 3">
    <name type="scientific">Nonomuraea maheshkhaliensis</name>
    <dbReference type="NCBI Taxonomy" id="419590"/>
    <lineage>
        <taxon>Bacteria</taxon>
        <taxon>Bacillati</taxon>
        <taxon>Actinomycetota</taxon>
        <taxon>Actinomycetes</taxon>
        <taxon>Streptosporangiales</taxon>
        <taxon>Streptosporangiaceae</taxon>
        <taxon>Nonomuraea</taxon>
    </lineage>
</organism>
<evidence type="ECO:0000313" key="3">
    <source>
        <dbReference type="Proteomes" id="UP001500064"/>
    </source>
</evidence>
<accession>A0ABN2FV39</accession>
<comment type="caution">
    <text evidence="2">The sequence shown here is derived from an EMBL/GenBank/DDBJ whole genome shotgun (WGS) entry which is preliminary data.</text>
</comment>
<name>A0ABN2FV39_9ACTN</name>
<protein>
    <submittedName>
        <fullName evidence="2">Uncharacterized protein</fullName>
    </submittedName>
</protein>
<dbReference type="Proteomes" id="UP001500064">
    <property type="component" value="Unassembled WGS sequence"/>
</dbReference>
<evidence type="ECO:0000313" key="2">
    <source>
        <dbReference type="EMBL" id="GAA1660247.1"/>
    </source>
</evidence>
<keyword evidence="3" id="KW-1185">Reference proteome</keyword>
<reference evidence="2 3" key="1">
    <citation type="journal article" date="2019" name="Int. J. Syst. Evol. Microbiol.">
        <title>The Global Catalogue of Microorganisms (GCM) 10K type strain sequencing project: providing services to taxonomists for standard genome sequencing and annotation.</title>
        <authorList>
            <consortium name="The Broad Institute Genomics Platform"/>
            <consortium name="The Broad Institute Genome Sequencing Center for Infectious Disease"/>
            <person name="Wu L."/>
            <person name="Ma J."/>
        </authorList>
    </citation>
    <scope>NUCLEOTIDE SEQUENCE [LARGE SCALE GENOMIC DNA]</scope>
    <source>
        <strain evidence="2 3">JCM 13929</strain>
    </source>
</reference>
<gene>
    <name evidence="2" type="ORF">GCM10009733_067520</name>
</gene>
<feature type="compositionally biased region" description="Basic and acidic residues" evidence="1">
    <location>
        <begin position="52"/>
        <end position="63"/>
    </location>
</feature>
<proteinExistence type="predicted"/>